<keyword evidence="2" id="KW-1185">Reference proteome</keyword>
<sequence length="159" mass="18003">MHRPGPRLHDVSLYMPQAWAIGSSWPVAIHSKASKSNGWFTISAEIENLLLLSKFTLNCVHMSLSVWPETHSAVDSDTAVQSRTEVIFTAVEFQEEPGMFTRLNRRVRAFDPASWTFNEALTQALNEALSEKFKRSCLTWEFDEAVELATMAQIELTIT</sequence>
<dbReference type="GeneID" id="19402261"/>
<accession>R0IRD3</accession>
<evidence type="ECO:0000313" key="2">
    <source>
        <dbReference type="Proteomes" id="UP000016935"/>
    </source>
</evidence>
<organism evidence="1 2">
    <name type="scientific">Exserohilum turcicum (strain 28A)</name>
    <name type="common">Northern leaf blight fungus</name>
    <name type="synonym">Setosphaeria turcica</name>
    <dbReference type="NCBI Taxonomy" id="671987"/>
    <lineage>
        <taxon>Eukaryota</taxon>
        <taxon>Fungi</taxon>
        <taxon>Dikarya</taxon>
        <taxon>Ascomycota</taxon>
        <taxon>Pezizomycotina</taxon>
        <taxon>Dothideomycetes</taxon>
        <taxon>Pleosporomycetidae</taxon>
        <taxon>Pleosporales</taxon>
        <taxon>Pleosporineae</taxon>
        <taxon>Pleosporaceae</taxon>
        <taxon>Exserohilum</taxon>
    </lineage>
</organism>
<dbReference type="RefSeq" id="XP_008024974.1">
    <property type="nucleotide sequence ID" value="XM_008026783.1"/>
</dbReference>
<dbReference type="EMBL" id="KB908592">
    <property type="protein sequence ID" value="EOA87445.1"/>
    <property type="molecule type" value="Genomic_DNA"/>
</dbReference>
<dbReference type="Proteomes" id="UP000016935">
    <property type="component" value="Unassembled WGS sequence"/>
</dbReference>
<dbReference type="HOGENOM" id="CLU_1661869_0_0_1"/>
<dbReference type="AlphaFoldDB" id="R0IRD3"/>
<gene>
    <name evidence="1" type="ORF">SETTUDRAFT_19965</name>
</gene>
<proteinExistence type="predicted"/>
<protein>
    <submittedName>
        <fullName evidence="1">Uncharacterized protein</fullName>
    </submittedName>
</protein>
<reference evidence="1 2" key="2">
    <citation type="journal article" date="2013" name="PLoS Genet.">
        <title>Comparative genome structure, secondary metabolite, and effector coding capacity across Cochliobolus pathogens.</title>
        <authorList>
            <person name="Condon B.J."/>
            <person name="Leng Y."/>
            <person name="Wu D."/>
            <person name="Bushley K.E."/>
            <person name="Ohm R.A."/>
            <person name="Otillar R."/>
            <person name="Martin J."/>
            <person name="Schackwitz W."/>
            <person name="Grimwood J."/>
            <person name="MohdZainudin N."/>
            <person name="Xue C."/>
            <person name="Wang R."/>
            <person name="Manning V.A."/>
            <person name="Dhillon B."/>
            <person name="Tu Z.J."/>
            <person name="Steffenson B.J."/>
            <person name="Salamov A."/>
            <person name="Sun H."/>
            <person name="Lowry S."/>
            <person name="LaButti K."/>
            <person name="Han J."/>
            <person name="Copeland A."/>
            <person name="Lindquist E."/>
            <person name="Barry K."/>
            <person name="Schmutz J."/>
            <person name="Baker S.E."/>
            <person name="Ciuffetti L.M."/>
            <person name="Grigoriev I.V."/>
            <person name="Zhong S."/>
            <person name="Turgeon B.G."/>
        </authorList>
    </citation>
    <scope>NUCLEOTIDE SEQUENCE [LARGE SCALE GENOMIC DNA]</scope>
    <source>
        <strain evidence="2">28A</strain>
    </source>
</reference>
<reference evidence="1 2" key="1">
    <citation type="journal article" date="2012" name="PLoS Pathog.">
        <title>Diverse lifestyles and strategies of plant pathogenesis encoded in the genomes of eighteen Dothideomycetes fungi.</title>
        <authorList>
            <person name="Ohm R.A."/>
            <person name="Feau N."/>
            <person name="Henrissat B."/>
            <person name="Schoch C.L."/>
            <person name="Horwitz B.A."/>
            <person name="Barry K.W."/>
            <person name="Condon B.J."/>
            <person name="Copeland A.C."/>
            <person name="Dhillon B."/>
            <person name="Glaser F."/>
            <person name="Hesse C.N."/>
            <person name="Kosti I."/>
            <person name="LaButti K."/>
            <person name="Lindquist E.A."/>
            <person name="Lucas S."/>
            <person name="Salamov A.A."/>
            <person name="Bradshaw R.E."/>
            <person name="Ciuffetti L."/>
            <person name="Hamelin R.C."/>
            <person name="Kema G.H.J."/>
            <person name="Lawrence C."/>
            <person name="Scott J.A."/>
            <person name="Spatafora J.W."/>
            <person name="Turgeon B.G."/>
            <person name="de Wit P.J.G.M."/>
            <person name="Zhong S."/>
            <person name="Goodwin S.B."/>
            <person name="Grigoriev I.V."/>
        </authorList>
    </citation>
    <scope>NUCLEOTIDE SEQUENCE [LARGE SCALE GENOMIC DNA]</scope>
    <source>
        <strain evidence="2">28A</strain>
    </source>
</reference>
<evidence type="ECO:0000313" key="1">
    <source>
        <dbReference type="EMBL" id="EOA87445.1"/>
    </source>
</evidence>
<name>R0IRD3_EXST2</name>